<dbReference type="EMBL" id="JBHSJD010000027">
    <property type="protein sequence ID" value="MFC5027084.1"/>
    <property type="molecule type" value="Genomic_DNA"/>
</dbReference>
<keyword evidence="2" id="KW-1185">Reference proteome</keyword>
<accession>A0ABV9XPY0</accession>
<organism evidence="1 2">
    <name type="scientific">Streptomyces coeruleoprunus</name>
    <dbReference type="NCBI Taxonomy" id="285563"/>
    <lineage>
        <taxon>Bacteria</taxon>
        <taxon>Bacillati</taxon>
        <taxon>Actinomycetota</taxon>
        <taxon>Actinomycetes</taxon>
        <taxon>Kitasatosporales</taxon>
        <taxon>Streptomycetaceae</taxon>
        <taxon>Streptomyces</taxon>
    </lineage>
</organism>
<proteinExistence type="predicted"/>
<protein>
    <submittedName>
        <fullName evidence="1">Uncharacterized protein</fullName>
    </submittedName>
</protein>
<name>A0ABV9XPY0_9ACTN</name>
<comment type="caution">
    <text evidence="1">The sequence shown here is derived from an EMBL/GenBank/DDBJ whole genome shotgun (WGS) entry which is preliminary data.</text>
</comment>
<reference evidence="2" key="1">
    <citation type="journal article" date="2019" name="Int. J. Syst. Evol. Microbiol.">
        <title>The Global Catalogue of Microorganisms (GCM) 10K type strain sequencing project: providing services to taxonomists for standard genome sequencing and annotation.</title>
        <authorList>
            <consortium name="The Broad Institute Genomics Platform"/>
            <consortium name="The Broad Institute Genome Sequencing Center for Infectious Disease"/>
            <person name="Wu L."/>
            <person name="Ma J."/>
        </authorList>
    </citation>
    <scope>NUCLEOTIDE SEQUENCE [LARGE SCALE GENOMIC DNA]</scope>
    <source>
        <strain evidence="2">CGMCC 4.1648</strain>
    </source>
</reference>
<sequence>MSDSTPGRQPIRMCVRCAQVTDAPVLLSEVHAGSGPGFNVYACAACAPLFPPQPDPLDLIARRRRTECT</sequence>
<gene>
    <name evidence="1" type="ORF">ACFPM3_33605</name>
</gene>
<dbReference type="RefSeq" id="WP_380841887.1">
    <property type="nucleotide sequence ID" value="NZ_JBHMCZ010000031.1"/>
</dbReference>
<evidence type="ECO:0000313" key="1">
    <source>
        <dbReference type="EMBL" id="MFC5027084.1"/>
    </source>
</evidence>
<dbReference type="Proteomes" id="UP001595829">
    <property type="component" value="Unassembled WGS sequence"/>
</dbReference>
<evidence type="ECO:0000313" key="2">
    <source>
        <dbReference type="Proteomes" id="UP001595829"/>
    </source>
</evidence>